<evidence type="ECO:0000313" key="1">
    <source>
        <dbReference type="EMBL" id="KAI6080576.1"/>
    </source>
</evidence>
<sequence length="640" mass="70070">MSHCRDEHQSHGGHGHGGHDHDHEHDHSDDITPALQYSLYQHINFDEISTMNEAERDSGKAIVKKTWAERMETETELASDADEQILMTVPFTGQVKLHAILLRTSASDSAPRTLKLFMNRDGLDFSTAEDLAPSQTLELSQTADVQEIPVKRHIFSGVRNLTLFFEDNFGAGDEDVTRLTYLGFRGEWTQLGRAPTHILYEAAANPNDHKMKTKDARWAAALTKSSLLSNPRVLITERHTLLPRTAKRGVKYGWSTANPRAKPTRFNQPSAGLPAPTTGPAAALKRREQSTPLRTGILAVKKGVSAMYNSKGARMPCTILQMDQVQVVASKTRASNGYWAVQVGCGQKEAGNVTAPLLGYFEAKGISPKRHLAEFRVRGEEGLLPVGVQLQPDWFKVGQFVDARSIGRGMGFAGGMKRHNFKGQEASHGNSKNHRTIGTAGPSQGGGSRVHPGKKMPGRMGGERVTIQNLRVLKVDNEMGIVVINGHVAGPKGCIVQIADAIKKPAPADTFIAKARRLTLERDPAHELKEMRKEGRIGEANFLHLICCLYPLVASSRSSSSMGNATMALNGSSPSNRLTLRPSGISRLHSVVSNTPLGVGRNEAKRIMAVPRVPLTANRTSMRPRSWFISPPIHGIWCLK</sequence>
<dbReference type="EMBL" id="MU394434">
    <property type="protein sequence ID" value="KAI6080576.1"/>
    <property type="molecule type" value="Genomic_DNA"/>
</dbReference>
<dbReference type="Proteomes" id="UP001497680">
    <property type="component" value="Unassembled WGS sequence"/>
</dbReference>
<gene>
    <name evidence="1" type="ORF">F4821DRAFT_273762</name>
</gene>
<name>A0ACC0CJQ9_9PEZI</name>
<comment type="caution">
    <text evidence="1">The sequence shown here is derived from an EMBL/GenBank/DDBJ whole genome shotgun (WGS) entry which is preliminary data.</text>
</comment>
<reference evidence="1 2" key="1">
    <citation type="journal article" date="2022" name="New Phytol.">
        <title>Ecological generalism drives hyperdiversity of secondary metabolite gene clusters in xylarialean endophytes.</title>
        <authorList>
            <person name="Franco M.E.E."/>
            <person name="Wisecaver J.H."/>
            <person name="Arnold A.E."/>
            <person name="Ju Y.M."/>
            <person name="Slot J.C."/>
            <person name="Ahrendt S."/>
            <person name="Moore L.P."/>
            <person name="Eastman K.E."/>
            <person name="Scott K."/>
            <person name="Konkel Z."/>
            <person name="Mondo S.J."/>
            <person name="Kuo A."/>
            <person name="Hayes R.D."/>
            <person name="Haridas S."/>
            <person name="Andreopoulos B."/>
            <person name="Riley R."/>
            <person name="LaButti K."/>
            <person name="Pangilinan J."/>
            <person name="Lipzen A."/>
            <person name="Amirebrahimi M."/>
            <person name="Yan J."/>
            <person name="Adam C."/>
            <person name="Keymanesh K."/>
            <person name="Ng V."/>
            <person name="Louie K."/>
            <person name="Northen T."/>
            <person name="Drula E."/>
            <person name="Henrissat B."/>
            <person name="Hsieh H.M."/>
            <person name="Youens-Clark K."/>
            <person name="Lutzoni F."/>
            <person name="Miadlikowska J."/>
            <person name="Eastwood D.C."/>
            <person name="Hamelin R.C."/>
            <person name="Grigoriev I.V."/>
            <person name="U'Ren J.M."/>
        </authorList>
    </citation>
    <scope>NUCLEOTIDE SEQUENCE [LARGE SCALE GENOMIC DNA]</scope>
    <source>
        <strain evidence="1 2">ER1909</strain>
    </source>
</reference>
<proteinExistence type="predicted"/>
<keyword evidence="2" id="KW-1185">Reference proteome</keyword>
<accession>A0ACC0CJQ9</accession>
<protein>
    <submittedName>
        <fullName evidence="1">Translation protein</fullName>
    </submittedName>
</protein>
<organism evidence="1 2">
    <name type="scientific">Hypoxylon rubiginosum</name>
    <dbReference type="NCBI Taxonomy" id="110542"/>
    <lineage>
        <taxon>Eukaryota</taxon>
        <taxon>Fungi</taxon>
        <taxon>Dikarya</taxon>
        <taxon>Ascomycota</taxon>
        <taxon>Pezizomycotina</taxon>
        <taxon>Sordariomycetes</taxon>
        <taxon>Xylariomycetidae</taxon>
        <taxon>Xylariales</taxon>
        <taxon>Hypoxylaceae</taxon>
        <taxon>Hypoxylon</taxon>
    </lineage>
</organism>
<evidence type="ECO:0000313" key="2">
    <source>
        <dbReference type="Proteomes" id="UP001497680"/>
    </source>
</evidence>